<feature type="coiled-coil region" evidence="1">
    <location>
        <begin position="104"/>
        <end position="141"/>
    </location>
</feature>
<keyword evidence="3" id="KW-1185">Reference proteome</keyword>
<evidence type="ECO:0000313" key="2">
    <source>
        <dbReference type="EMBL" id="CRG95532.1"/>
    </source>
</evidence>
<comment type="caution">
    <text evidence="2">The sequence shown here is derived from an EMBL/GenBank/DDBJ whole genome shotgun (WGS) entry which is preliminary data.</text>
</comment>
<keyword evidence="1" id="KW-0175">Coiled coil</keyword>
<dbReference type="OrthoDB" id="383264at2759"/>
<dbReference type="GeneID" id="39732641"/>
<dbReference type="EMBL" id="CVMV01000044">
    <property type="protein sequence ID" value="CRG95532.1"/>
    <property type="molecule type" value="Genomic_DNA"/>
</dbReference>
<organism evidence="2 3">
    <name type="scientific">Plasmodium gallinaceum</name>
    <dbReference type="NCBI Taxonomy" id="5849"/>
    <lineage>
        <taxon>Eukaryota</taxon>
        <taxon>Sar</taxon>
        <taxon>Alveolata</taxon>
        <taxon>Apicomplexa</taxon>
        <taxon>Aconoidasida</taxon>
        <taxon>Haemosporida</taxon>
        <taxon>Plasmodiidae</taxon>
        <taxon>Plasmodium</taxon>
        <taxon>Plasmodium (Haemamoeba)</taxon>
    </lineage>
</organism>
<accession>A0A1J1GW54</accession>
<dbReference type="RefSeq" id="XP_028528341.1">
    <property type="nucleotide sequence ID" value="XM_028671716.1"/>
</dbReference>
<evidence type="ECO:0008006" key="4">
    <source>
        <dbReference type="Google" id="ProtNLM"/>
    </source>
</evidence>
<evidence type="ECO:0000256" key="1">
    <source>
        <dbReference type="SAM" id="Coils"/>
    </source>
</evidence>
<dbReference type="Proteomes" id="UP000220797">
    <property type="component" value="Unassembled WGS sequence"/>
</dbReference>
<proteinExistence type="predicted"/>
<dbReference type="AlphaFoldDB" id="A0A1J1GW54"/>
<dbReference type="OMA" id="PHWINWI"/>
<gene>
    <name evidence="2" type="ORF">PGAL8A_00411100</name>
</gene>
<name>A0A1J1GW54_PLAGA</name>
<dbReference type="VEuPathDB" id="PlasmoDB:PGAL8A_00411100"/>
<protein>
    <recommendedName>
        <fullName evidence="4">Surface-associated interspersed protein (SURFIN)</fullName>
    </recommendedName>
</protein>
<reference evidence="2" key="1">
    <citation type="submission" date="2015-04" db="EMBL/GenBank/DDBJ databases">
        <authorList>
            <consortium name="Pathogen Informatics"/>
        </authorList>
    </citation>
    <scope>NUCLEOTIDE SEQUENCE [LARGE SCALE GENOMIC DNA]</scope>
    <source>
        <strain evidence="2">8A</strain>
    </source>
</reference>
<evidence type="ECO:0000313" key="3">
    <source>
        <dbReference type="Proteomes" id="UP000220797"/>
    </source>
</evidence>
<sequence length="197" mass="24407">MEKNSTMYIEESSIIVLERQKMFSSKLIERHEKMLEKWRTEDWFNSLMEEWKKEENIHVGTIDKRKFIEGTYNIEKNIELEKKNELWSQWIKKQRRLFTQYEKEALFNKLLDEYNQEEDKYEREDEQTIEKKNNIDNIERDPKTVDIKDEVSEKIERIKLISKLWIEIYMMILDQCMQEEIEYMKKVFFSILYTACL</sequence>